<feature type="domain" description="DUF7223" evidence="1">
    <location>
        <begin position="222"/>
        <end position="420"/>
    </location>
</feature>
<accession>A0A1V6PI58</accession>
<keyword evidence="3" id="KW-1185">Reference proteome</keyword>
<organism evidence="2 3">
    <name type="scientific">Penicillium antarcticum</name>
    <dbReference type="NCBI Taxonomy" id="416450"/>
    <lineage>
        <taxon>Eukaryota</taxon>
        <taxon>Fungi</taxon>
        <taxon>Dikarya</taxon>
        <taxon>Ascomycota</taxon>
        <taxon>Pezizomycotina</taxon>
        <taxon>Eurotiomycetes</taxon>
        <taxon>Eurotiomycetidae</taxon>
        <taxon>Eurotiales</taxon>
        <taxon>Aspergillaceae</taxon>
        <taxon>Penicillium</taxon>
    </lineage>
</organism>
<proteinExistence type="predicted"/>
<dbReference type="Pfam" id="PF23865">
    <property type="entry name" value="DUF7223"/>
    <property type="match status" value="1"/>
</dbReference>
<name>A0A1V6PI58_9EURO</name>
<dbReference type="Proteomes" id="UP000191672">
    <property type="component" value="Unassembled WGS sequence"/>
</dbReference>
<dbReference type="EMBL" id="MDYN01000121">
    <property type="protein sequence ID" value="OQD76748.1"/>
    <property type="molecule type" value="Genomic_DNA"/>
</dbReference>
<sequence length="703" mass="76297">MAESKCVRVSTVPVEQRDVMDSADLSWGTYHSPQERRRTATKGHVQMMSSENKPYPHAATVDLETNVAAYKYFFNDTRSNITLTNTTVDAIEFAPRNGSLSKRRAHVRRRDDEVLIISDNGGKVDKSIWDGVKEWGQDAQKWIKSVPGKVVKMALAIRDLAKLGFDLAKVPFGYPFERSFSEDFKIKEKLVGKAHKILGHENGYQLGPKDEGEYGTVKTKGTIQCAKCGLSANFNVRGRLKFTREDGVTAATATFDNYDPITVDAIFGINGKISYEKTWEKPIPIKKQPTPIDIPGLITIGPMIKVNVAFTVTVEGEAEMLVGGSYSMAKGSATIDLVQSDNTAIEGLDQNFTPTIELSGTLTGTAEFGLPFTVEAGIDFLDGKWRATAGMTVSPAVYLKSIVTTKEGNDTCTNGLELRAGVKSPVVFSVLDRYNSDEFLSDPLYEHGLACFTKDGYQPNKVGPANGIIVDVISIFNGKDVSKDIPALDDVTAKFKQVTSNGNAGFQIVMTTEKDGILVSGTDGNIYLVASKADYDFSAPWASVDKSLGILNMDTFGRLIAYTSSTSQGAVLDLIVADPEVMPKGASIAGLAEVKDPSKQESVGPYTVFRGVKPRTLLDGTPSAYGLYAPTVCLGTGGLRLLGTSFVITDKLDDKGDVVIEDPMGYHTSDRNLFGDPRKALERGLDHLGYDIANCRSVKLTHL</sequence>
<dbReference type="InterPro" id="IPR055647">
    <property type="entry name" value="DUF7223"/>
</dbReference>
<evidence type="ECO:0000313" key="2">
    <source>
        <dbReference type="EMBL" id="OQD76748.1"/>
    </source>
</evidence>
<dbReference type="AlphaFoldDB" id="A0A1V6PI58"/>
<dbReference type="OrthoDB" id="160645at2759"/>
<evidence type="ECO:0000259" key="1">
    <source>
        <dbReference type="Pfam" id="PF23865"/>
    </source>
</evidence>
<dbReference type="STRING" id="416450.A0A1V6PI58"/>
<comment type="caution">
    <text evidence="2">The sequence shown here is derived from an EMBL/GenBank/DDBJ whole genome shotgun (WGS) entry which is preliminary data.</text>
</comment>
<gene>
    <name evidence="2" type="ORF">PENANT_c121G00984</name>
</gene>
<evidence type="ECO:0000313" key="3">
    <source>
        <dbReference type="Proteomes" id="UP000191672"/>
    </source>
</evidence>
<protein>
    <recommendedName>
        <fullName evidence="1">DUF7223 domain-containing protein</fullName>
    </recommendedName>
</protein>
<reference evidence="3" key="1">
    <citation type="journal article" date="2017" name="Nat. Microbiol.">
        <title>Global analysis of biosynthetic gene clusters reveals vast potential of secondary metabolite production in Penicillium species.</title>
        <authorList>
            <person name="Nielsen J.C."/>
            <person name="Grijseels S."/>
            <person name="Prigent S."/>
            <person name="Ji B."/>
            <person name="Dainat J."/>
            <person name="Nielsen K.F."/>
            <person name="Frisvad J.C."/>
            <person name="Workman M."/>
            <person name="Nielsen J."/>
        </authorList>
    </citation>
    <scope>NUCLEOTIDE SEQUENCE [LARGE SCALE GENOMIC DNA]</scope>
    <source>
        <strain evidence="3">IBT 31811</strain>
    </source>
</reference>